<feature type="region of interest" description="Disordered" evidence="1">
    <location>
        <begin position="1"/>
        <end position="39"/>
    </location>
</feature>
<sequence length="793" mass="90097">MSRGTTPPPPPRNAPSPPPSQNRDPTTPPPPPPVPEIGNFSTEINEFGMYRVYPTMPSREVEENEELINDPSQQDIHSKGIWAPFLNATVYKLFRWFYTGGNTKSVAELQRLVDDVLDQPDYSATDIHGLKITTVLANLDSHDPTISPFALEDGWKKSTVAIPLPCRKKSHTRQKRTALFSTFPTSTTALFLTPSNNSPPERVVSELYNSDAFYEEHVELMKCQPPPTKEAPYYEVAIAAIMLWSDSTHLANFGSASLWPIYLYLGNLSKYTRAKPTCYAANHIAYIPSLPANLQDIYMKAFNIPASKDTISHLRRELMHAVWLLLLDPEFMKAYEHGFVMECSDDVWRRIFPRFFTYSADYPEKYLAKCPCPRCTTQKKYIPALGTHADFQRRAHKRMDSGYRQFDVEAARKDIYQDGRGARSKAVKDKLDSDSSLPVRNAFSTRLFKHGFNFYDMFVPDLLHEFELGVWKAVFTHLMRILYATGANSNAIQTLNKRYRITPTFGETIRRFSNNAAAMTKLAARDFEDLLQCALPVFELLLSNPQHNKITLNLIFTLSTWHALAKLRLHTSSTLAALKAQTRELGFALREFVKAVCPEYNATALPSEEAARARRQANEAKRKGMETTTKNKRSKQAQSKRNDDNHEGEGQDENTVKVLNLFTYKLHALGDYVDAIWKYGPSDNYSTQLGESEHISSKRFYTRTNKGQGFDDLDIELATTVYELGGGAALHALAKSHHAVPSRNTLAQYRREYQLKNSIGEPTMQDFLDNIEVMFKETRCPEWAAALHGMYES</sequence>
<dbReference type="STRING" id="181874.A0A409YGD1"/>
<protein>
    <submittedName>
        <fullName evidence="2">Uncharacterized protein</fullName>
    </submittedName>
</protein>
<evidence type="ECO:0000256" key="1">
    <source>
        <dbReference type="SAM" id="MobiDB-lite"/>
    </source>
</evidence>
<dbReference type="OrthoDB" id="2687259at2759"/>
<dbReference type="InterPro" id="IPR041078">
    <property type="entry name" value="Plavaka"/>
</dbReference>
<name>A0A409YGD1_9AGAR</name>
<feature type="compositionally biased region" description="Basic and acidic residues" evidence="1">
    <location>
        <begin position="609"/>
        <end position="625"/>
    </location>
</feature>
<keyword evidence="3" id="KW-1185">Reference proteome</keyword>
<proteinExistence type="predicted"/>
<dbReference type="Pfam" id="PF18759">
    <property type="entry name" value="Plavaka"/>
    <property type="match status" value="1"/>
</dbReference>
<dbReference type="Proteomes" id="UP000284842">
    <property type="component" value="Unassembled WGS sequence"/>
</dbReference>
<organism evidence="2 3">
    <name type="scientific">Panaeolus cyanescens</name>
    <dbReference type="NCBI Taxonomy" id="181874"/>
    <lineage>
        <taxon>Eukaryota</taxon>
        <taxon>Fungi</taxon>
        <taxon>Dikarya</taxon>
        <taxon>Basidiomycota</taxon>
        <taxon>Agaricomycotina</taxon>
        <taxon>Agaricomycetes</taxon>
        <taxon>Agaricomycetidae</taxon>
        <taxon>Agaricales</taxon>
        <taxon>Agaricineae</taxon>
        <taxon>Galeropsidaceae</taxon>
        <taxon>Panaeolus</taxon>
    </lineage>
</organism>
<evidence type="ECO:0000313" key="2">
    <source>
        <dbReference type="EMBL" id="PPR02076.1"/>
    </source>
</evidence>
<dbReference type="AlphaFoldDB" id="A0A409YGD1"/>
<feature type="compositionally biased region" description="Basic and acidic residues" evidence="1">
    <location>
        <begin position="640"/>
        <end position="649"/>
    </location>
</feature>
<gene>
    <name evidence="2" type="ORF">CVT24_011174</name>
</gene>
<evidence type="ECO:0000313" key="3">
    <source>
        <dbReference type="Proteomes" id="UP000284842"/>
    </source>
</evidence>
<accession>A0A409YGD1</accession>
<feature type="region of interest" description="Disordered" evidence="1">
    <location>
        <begin position="608"/>
        <end position="652"/>
    </location>
</feature>
<reference evidence="2 3" key="1">
    <citation type="journal article" date="2018" name="Evol. Lett.">
        <title>Horizontal gene cluster transfer increased hallucinogenic mushroom diversity.</title>
        <authorList>
            <person name="Reynolds H.T."/>
            <person name="Vijayakumar V."/>
            <person name="Gluck-Thaler E."/>
            <person name="Korotkin H.B."/>
            <person name="Matheny P.B."/>
            <person name="Slot J.C."/>
        </authorList>
    </citation>
    <scope>NUCLEOTIDE SEQUENCE [LARGE SCALE GENOMIC DNA]</scope>
    <source>
        <strain evidence="2 3">2629</strain>
    </source>
</reference>
<dbReference type="InParanoid" id="A0A409YGD1"/>
<dbReference type="EMBL" id="NHTK01001191">
    <property type="protein sequence ID" value="PPR02076.1"/>
    <property type="molecule type" value="Genomic_DNA"/>
</dbReference>
<feature type="compositionally biased region" description="Pro residues" evidence="1">
    <location>
        <begin position="1"/>
        <end position="35"/>
    </location>
</feature>
<comment type="caution">
    <text evidence="2">The sequence shown here is derived from an EMBL/GenBank/DDBJ whole genome shotgun (WGS) entry which is preliminary data.</text>
</comment>